<dbReference type="EMBL" id="JAAKZW010000004">
    <property type="protein sequence ID" value="NGO74611.1"/>
    <property type="molecule type" value="Genomic_DNA"/>
</dbReference>
<dbReference type="AlphaFoldDB" id="A0A6G4XD83"/>
<keyword evidence="2" id="KW-1185">Reference proteome</keyword>
<accession>A0A6G4XD83</accession>
<dbReference type="RefSeq" id="WP_165330124.1">
    <property type="nucleotide sequence ID" value="NZ_JAAKZW010000004.1"/>
</dbReference>
<dbReference type="Proteomes" id="UP000481109">
    <property type="component" value="Unassembled WGS sequence"/>
</dbReference>
<gene>
    <name evidence="1" type="ORF">G6045_02760</name>
</gene>
<protein>
    <submittedName>
        <fullName evidence="1">Uncharacterized protein</fullName>
    </submittedName>
</protein>
<reference evidence="1 2" key="1">
    <citation type="submission" date="2020-02" db="EMBL/GenBank/DDBJ databases">
        <title>Whole-genome analyses of novel actinobacteria.</title>
        <authorList>
            <person name="Sahin N."/>
            <person name="Tokatli A."/>
        </authorList>
    </citation>
    <scope>NUCLEOTIDE SEQUENCE [LARGE SCALE GENOMIC DNA]</scope>
    <source>
        <strain evidence="1 2">YC504</strain>
    </source>
</reference>
<evidence type="ECO:0000313" key="2">
    <source>
        <dbReference type="Proteomes" id="UP000481109"/>
    </source>
</evidence>
<evidence type="ECO:0000313" key="1">
    <source>
        <dbReference type="EMBL" id="NGO74611.1"/>
    </source>
</evidence>
<proteinExistence type="predicted"/>
<name>A0A6G4XD83_9ACTN</name>
<organism evidence="1 2">
    <name type="scientific">Streptomyces mesophilus</name>
    <dbReference type="NCBI Taxonomy" id="1775132"/>
    <lineage>
        <taxon>Bacteria</taxon>
        <taxon>Bacillati</taxon>
        <taxon>Actinomycetota</taxon>
        <taxon>Actinomycetes</taxon>
        <taxon>Kitasatosporales</taxon>
        <taxon>Streptomycetaceae</taxon>
        <taxon>Streptomyces</taxon>
    </lineage>
</organism>
<comment type="caution">
    <text evidence="1">The sequence shown here is derived from an EMBL/GenBank/DDBJ whole genome shotgun (WGS) entry which is preliminary data.</text>
</comment>
<sequence>MGNSMQIKCTNASTGQGVTVGSLEEMRGVVYGIVLTRGESGDVAAKMCDSIVGAVRDSASAYNYQGWTFESR</sequence>